<accession>A0AC35FA29</accession>
<evidence type="ECO:0000313" key="2">
    <source>
        <dbReference type="WBParaSite" id="PS1159_v2.g15490.t1"/>
    </source>
</evidence>
<sequence>MDFLVPDFPKSSLTECHTFGCLNVSKAIDWYLSARAGIAAFNIFVAITLAFLFKKQFRGNRSKTNKVILITAISAIIFDFFPHLTSLLLIKIWKISTENIGPYSLLLGALDSGICAVLYFKVYSNKVKTTTRLFMIVTPPEPTPT</sequence>
<proteinExistence type="predicted"/>
<dbReference type="Proteomes" id="UP000887580">
    <property type="component" value="Unplaced"/>
</dbReference>
<reference evidence="2" key="1">
    <citation type="submission" date="2022-11" db="UniProtKB">
        <authorList>
            <consortium name="WormBaseParasite"/>
        </authorList>
    </citation>
    <scope>IDENTIFICATION</scope>
</reference>
<evidence type="ECO:0000313" key="1">
    <source>
        <dbReference type="Proteomes" id="UP000887580"/>
    </source>
</evidence>
<dbReference type="WBParaSite" id="PS1159_v2.g15490.t1">
    <property type="protein sequence ID" value="PS1159_v2.g15490.t1"/>
    <property type="gene ID" value="PS1159_v2.g15490"/>
</dbReference>
<organism evidence="1 2">
    <name type="scientific">Panagrolaimus sp. PS1159</name>
    <dbReference type="NCBI Taxonomy" id="55785"/>
    <lineage>
        <taxon>Eukaryota</taxon>
        <taxon>Metazoa</taxon>
        <taxon>Ecdysozoa</taxon>
        <taxon>Nematoda</taxon>
        <taxon>Chromadorea</taxon>
        <taxon>Rhabditida</taxon>
        <taxon>Tylenchina</taxon>
        <taxon>Panagrolaimomorpha</taxon>
        <taxon>Panagrolaimoidea</taxon>
        <taxon>Panagrolaimidae</taxon>
        <taxon>Panagrolaimus</taxon>
    </lineage>
</organism>
<name>A0AC35FA29_9BILA</name>
<protein>
    <submittedName>
        <fullName evidence="2">Uncharacterized protein</fullName>
    </submittedName>
</protein>